<keyword evidence="4" id="KW-0914">Notch signaling pathway</keyword>
<dbReference type="GO" id="GO:0016020">
    <property type="term" value="C:membrane"/>
    <property type="evidence" value="ECO:0007669"/>
    <property type="project" value="UniProtKB-SubCell"/>
</dbReference>
<evidence type="ECO:0000256" key="3">
    <source>
        <dbReference type="ARBA" id="ARBA00022692"/>
    </source>
</evidence>
<evidence type="ECO:0000256" key="6">
    <source>
        <dbReference type="ARBA" id="ARBA00023136"/>
    </source>
</evidence>
<evidence type="ECO:0000256" key="4">
    <source>
        <dbReference type="ARBA" id="ARBA00022976"/>
    </source>
</evidence>
<feature type="transmembrane region" description="Helical" evidence="7">
    <location>
        <begin position="6"/>
        <end position="26"/>
    </location>
</feature>
<name>A0AA88YN70_PINIB</name>
<evidence type="ECO:0000256" key="1">
    <source>
        <dbReference type="ARBA" id="ARBA00004141"/>
    </source>
</evidence>
<comment type="similarity">
    <text evidence="2">Belongs to the APH-1 family.</text>
</comment>
<evidence type="ECO:0000256" key="2">
    <source>
        <dbReference type="ARBA" id="ARBA00005577"/>
    </source>
</evidence>
<feature type="transmembrane region" description="Helical" evidence="7">
    <location>
        <begin position="114"/>
        <end position="133"/>
    </location>
</feature>
<dbReference type="Proteomes" id="UP001186944">
    <property type="component" value="Unassembled WGS sequence"/>
</dbReference>
<evidence type="ECO:0000313" key="8">
    <source>
        <dbReference type="EMBL" id="KAK3102890.1"/>
    </source>
</evidence>
<dbReference type="GO" id="GO:0007219">
    <property type="term" value="P:Notch signaling pathway"/>
    <property type="evidence" value="ECO:0007669"/>
    <property type="project" value="UniProtKB-KW"/>
</dbReference>
<proteinExistence type="inferred from homology"/>
<accession>A0AA88YN70</accession>
<keyword evidence="5 7" id="KW-1133">Transmembrane helix</keyword>
<feature type="transmembrane region" description="Helical" evidence="7">
    <location>
        <begin position="63"/>
        <end position="81"/>
    </location>
</feature>
<feature type="transmembrane region" description="Helical" evidence="7">
    <location>
        <begin position="185"/>
        <end position="204"/>
    </location>
</feature>
<feature type="transmembrane region" description="Helical" evidence="7">
    <location>
        <begin position="216"/>
        <end position="236"/>
    </location>
</feature>
<evidence type="ECO:0000256" key="7">
    <source>
        <dbReference type="SAM" id="Phobius"/>
    </source>
</evidence>
<evidence type="ECO:0000256" key="5">
    <source>
        <dbReference type="ARBA" id="ARBA00022989"/>
    </source>
</evidence>
<sequence>MTYMEFFGCAFIAFGPPFALFLFTIVRDPLRIIVLIASGFFWLLSLLLSSILWFAVVPLKKELAFGLVFSVLFQELFRFLFYKLLRKADDGLQRVSQTGQELHVAPRDITNKHIMAYVSGLGFGLISGAFSIVNVLADMVGPGTIGIRGDSPHFFLATAFLTLCFILLHTFWGVIFFNAWDKRKLHMVAVVVLSHLLVSCLTLLNQRTESRDTPLYAASIIPAYIVMVTMGVIAFITAGGSLSNIKSCLPFQSSANRYEID</sequence>
<reference evidence="8" key="1">
    <citation type="submission" date="2019-08" db="EMBL/GenBank/DDBJ databases">
        <title>The improved chromosome-level genome for the pearl oyster Pinctada fucata martensii using PacBio sequencing and Hi-C.</title>
        <authorList>
            <person name="Zheng Z."/>
        </authorList>
    </citation>
    <scope>NUCLEOTIDE SEQUENCE</scope>
    <source>
        <strain evidence="8">ZZ-2019</strain>
        <tissue evidence="8">Adductor muscle</tissue>
    </source>
</reference>
<dbReference type="InterPro" id="IPR009294">
    <property type="entry name" value="Aph-1"/>
</dbReference>
<protein>
    <recommendedName>
        <fullName evidence="10">Gamma-secretase subunit Aph-1</fullName>
    </recommendedName>
</protein>
<evidence type="ECO:0008006" key="10">
    <source>
        <dbReference type="Google" id="ProtNLM"/>
    </source>
</evidence>
<keyword evidence="3 7" id="KW-0812">Transmembrane</keyword>
<dbReference type="GO" id="GO:0016485">
    <property type="term" value="P:protein processing"/>
    <property type="evidence" value="ECO:0007669"/>
    <property type="project" value="InterPro"/>
</dbReference>
<feature type="transmembrane region" description="Helical" evidence="7">
    <location>
        <begin position="33"/>
        <end position="57"/>
    </location>
</feature>
<evidence type="ECO:0000313" key="9">
    <source>
        <dbReference type="Proteomes" id="UP001186944"/>
    </source>
</evidence>
<comment type="subcellular location">
    <subcellularLocation>
        <location evidence="1">Membrane</location>
        <topology evidence="1">Multi-pass membrane protein</topology>
    </subcellularLocation>
</comment>
<keyword evidence="6 7" id="KW-0472">Membrane</keyword>
<dbReference type="Pfam" id="PF06105">
    <property type="entry name" value="Aph-1"/>
    <property type="match status" value="1"/>
</dbReference>
<dbReference type="PANTHER" id="PTHR12889">
    <property type="entry name" value="GAMMA-SECRETASE SUBUNIT APH-1"/>
    <property type="match status" value="1"/>
</dbReference>
<gene>
    <name evidence="8" type="ORF">FSP39_014726</name>
</gene>
<comment type="caution">
    <text evidence="8">The sequence shown here is derived from an EMBL/GenBank/DDBJ whole genome shotgun (WGS) entry which is preliminary data.</text>
</comment>
<organism evidence="8 9">
    <name type="scientific">Pinctada imbricata</name>
    <name type="common">Atlantic pearl-oyster</name>
    <name type="synonym">Pinctada martensii</name>
    <dbReference type="NCBI Taxonomy" id="66713"/>
    <lineage>
        <taxon>Eukaryota</taxon>
        <taxon>Metazoa</taxon>
        <taxon>Spiralia</taxon>
        <taxon>Lophotrochozoa</taxon>
        <taxon>Mollusca</taxon>
        <taxon>Bivalvia</taxon>
        <taxon>Autobranchia</taxon>
        <taxon>Pteriomorphia</taxon>
        <taxon>Pterioida</taxon>
        <taxon>Pterioidea</taxon>
        <taxon>Pteriidae</taxon>
        <taxon>Pinctada</taxon>
    </lineage>
</organism>
<keyword evidence="9" id="KW-1185">Reference proteome</keyword>
<dbReference type="EMBL" id="VSWD01000005">
    <property type="protein sequence ID" value="KAK3102890.1"/>
    <property type="molecule type" value="Genomic_DNA"/>
</dbReference>
<dbReference type="AlphaFoldDB" id="A0AA88YN70"/>
<feature type="transmembrane region" description="Helical" evidence="7">
    <location>
        <begin position="153"/>
        <end position="178"/>
    </location>
</feature>